<feature type="region of interest" description="Disordered" evidence="3">
    <location>
        <begin position="157"/>
        <end position="288"/>
    </location>
</feature>
<feature type="compositionally biased region" description="Basic and acidic residues" evidence="3">
    <location>
        <begin position="157"/>
        <end position="173"/>
    </location>
</feature>
<feature type="region of interest" description="Disordered" evidence="3">
    <location>
        <begin position="1"/>
        <end position="77"/>
    </location>
</feature>
<evidence type="ECO:0000256" key="4">
    <source>
        <dbReference type="SAM" id="Phobius"/>
    </source>
</evidence>
<feature type="transmembrane region" description="Helical" evidence="4">
    <location>
        <begin position="301"/>
        <end position="319"/>
    </location>
</feature>
<dbReference type="GO" id="GO:0005634">
    <property type="term" value="C:nucleus"/>
    <property type="evidence" value="ECO:0007669"/>
    <property type="project" value="UniProtKB-SubCell"/>
</dbReference>
<keyword evidence="4" id="KW-0472">Membrane</keyword>
<keyword evidence="2" id="KW-0539">Nucleus</keyword>
<dbReference type="AlphaFoldDB" id="A0A6A6UWY5"/>
<evidence type="ECO:0000256" key="2">
    <source>
        <dbReference type="ARBA" id="ARBA00023242"/>
    </source>
</evidence>
<feature type="compositionally biased region" description="Low complexity" evidence="3">
    <location>
        <begin position="231"/>
        <end position="241"/>
    </location>
</feature>
<evidence type="ECO:0000313" key="5">
    <source>
        <dbReference type="EMBL" id="KAF2741900.1"/>
    </source>
</evidence>
<reference evidence="5" key="1">
    <citation type="journal article" date="2020" name="Stud. Mycol.">
        <title>101 Dothideomycetes genomes: a test case for predicting lifestyles and emergence of pathogens.</title>
        <authorList>
            <person name="Haridas S."/>
            <person name="Albert R."/>
            <person name="Binder M."/>
            <person name="Bloem J."/>
            <person name="Labutti K."/>
            <person name="Salamov A."/>
            <person name="Andreopoulos B."/>
            <person name="Baker S."/>
            <person name="Barry K."/>
            <person name="Bills G."/>
            <person name="Bluhm B."/>
            <person name="Cannon C."/>
            <person name="Castanera R."/>
            <person name="Culley D."/>
            <person name="Daum C."/>
            <person name="Ezra D."/>
            <person name="Gonzalez J."/>
            <person name="Henrissat B."/>
            <person name="Kuo A."/>
            <person name="Liang C."/>
            <person name="Lipzen A."/>
            <person name="Lutzoni F."/>
            <person name="Magnuson J."/>
            <person name="Mondo S."/>
            <person name="Nolan M."/>
            <person name="Ohm R."/>
            <person name="Pangilinan J."/>
            <person name="Park H.-J."/>
            <person name="Ramirez L."/>
            <person name="Alfaro M."/>
            <person name="Sun H."/>
            <person name="Tritt A."/>
            <person name="Yoshinaga Y."/>
            <person name="Zwiers L.-H."/>
            <person name="Turgeon B."/>
            <person name="Goodwin S."/>
            <person name="Spatafora J."/>
            <person name="Crous P."/>
            <person name="Grigoriev I."/>
        </authorList>
    </citation>
    <scope>NUCLEOTIDE SEQUENCE</scope>
    <source>
        <strain evidence="5">CBS 119925</strain>
    </source>
</reference>
<proteinExistence type="predicted"/>
<evidence type="ECO:0000313" key="6">
    <source>
        <dbReference type="Proteomes" id="UP000799440"/>
    </source>
</evidence>
<keyword evidence="4" id="KW-1133">Transmembrane helix</keyword>
<keyword evidence="4" id="KW-0812">Transmembrane</keyword>
<organism evidence="5 6">
    <name type="scientific">Sporormia fimetaria CBS 119925</name>
    <dbReference type="NCBI Taxonomy" id="1340428"/>
    <lineage>
        <taxon>Eukaryota</taxon>
        <taxon>Fungi</taxon>
        <taxon>Dikarya</taxon>
        <taxon>Ascomycota</taxon>
        <taxon>Pezizomycotina</taxon>
        <taxon>Dothideomycetes</taxon>
        <taxon>Pleosporomycetidae</taxon>
        <taxon>Pleosporales</taxon>
        <taxon>Sporormiaceae</taxon>
        <taxon>Sporormia</taxon>
    </lineage>
</organism>
<evidence type="ECO:0000256" key="1">
    <source>
        <dbReference type="ARBA" id="ARBA00004123"/>
    </source>
</evidence>
<feature type="compositionally biased region" description="Low complexity" evidence="3">
    <location>
        <begin position="192"/>
        <end position="223"/>
    </location>
</feature>
<name>A0A6A6UWY5_9PLEO</name>
<sequence>MSLPTEPAITTPVKRGRGRPRKSPVTASESSTATTPIAEDVVKTNTRKASTKATKATPVKEKKIAKPKKTAAAAKATTKKTVKAAPVASKTTAAKPASAVAASVNAAPAPAPALEKTVEAEMVDGKKSAVPEPAVIDEWEEVVSVQRSKILEEVEKAGTLKSSEEGKTLKVMKDAPGGAATSKPMPTTIQQTEPTHPTSTTTPIPEPKTTTTPNLTSTKTKTTLPPPTAKPTPTTSPRTPTTIPPPRPSRPAPSSFPAPPRPPFPPPAPLPFGGSKPRPHNPEYQGYNELPKRYRPAARRVTAIIVGLPILLVTSWELWRRCKFCRRKKTLHREAKEIVKGDYD</sequence>
<feature type="compositionally biased region" description="Pro residues" evidence="3">
    <location>
        <begin position="242"/>
        <end position="270"/>
    </location>
</feature>
<dbReference type="PRINTS" id="PR01217">
    <property type="entry name" value="PRICHEXTENSN"/>
</dbReference>
<keyword evidence="6" id="KW-1185">Reference proteome</keyword>
<feature type="compositionally biased region" description="Polar residues" evidence="3">
    <location>
        <begin position="25"/>
        <end position="35"/>
    </location>
</feature>
<comment type="subcellular location">
    <subcellularLocation>
        <location evidence="1">Nucleus</location>
    </subcellularLocation>
</comment>
<dbReference type="GO" id="GO:0006355">
    <property type="term" value="P:regulation of DNA-templated transcription"/>
    <property type="evidence" value="ECO:0007669"/>
    <property type="project" value="InterPro"/>
</dbReference>
<protein>
    <submittedName>
        <fullName evidence="5">Uncharacterized protein</fullName>
    </submittedName>
</protein>
<gene>
    <name evidence="5" type="ORF">M011DRAFT_313452</name>
</gene>
<dbReference type="Proteomes" id="UP000799440">
    <property type="component" value="Unassembled WGS sequence"/>
</dbReference>
<evidence type="ECO:0000256" key="3">
    <source>
        <dbReference type="SAM" id="MobiDB-lite"/>
    </source>
</evidence>
<accession>A0A6A6UWY5</accession>
<dbReference type="OrthoDB" id="3784821at2759"/>
<dbReference type="PROSITE" id="PS00354">
    <property type="entry name" value="HMGI_Y"/>
    <property type="match status" value="1"/>
</dbReference>
<dbReference type="EMBL" id="MU006620">
    <property type="protein sequence ID" value="KAF2741900.1"/>
    <property type="molecule type" value="Genomic_DNA"/>
</dbReference>
<dbReference type="InterPro" id="IPR000637">
    <property type="entry name" value="HMGI/Y_DNA-bd_CS"/>
</dbReference>